<sequence>MNLQPSSVTRQHIRQILKGKILEEWQLELRSGYVKLTHLYLLKEEPPPECMSCGAVLSLNHVVLYAAECQEGIRLDLVENLQRNNINATLKFFKDIGLYNEI</sequence>
<comment type="caution">
    <text evidence="1">The sequence shown here is derived from an EMBL/GenBank/DDBJ whole genome shotgun (WGS) entry which is preliminary data.</text>
</comment>
<accession>A0ABD1E400</accession>
<name>A0ABD1E400_HYPHA</name>
<proteinExistence type="predicted"/>
<protein>
    <submittedName>
        <fullName evidence="1">Uncharacterized protein</fullName>
    </submittedName>
</protein>
<evidence type="ECO:0000313" key="2">
    <source>
        <dbReference type="Proteomes" id="UP001566132"/>
    </source>
</evidence>
<reference evidence="1 2" key="1">
    <citation type="submission" date="2024-05" db="EMBL/GenBank/DDBJ databases">
        <title>Genetic variation in Jamaican populations of the coffee berry borer (Hypothenemus hampei).</title>
        <authorList>
            <person name="Errbii M."/>
            <person name="Myrie A."/>
        </authorList>
    </citation>
    <scope>NUCLEOTIDE SEQUENCE [LARGE SCALE GENOMIC DNA]</scope>
    <source>
        <strain evidence="1">JA-Hopewell-2020-01-JO</strain>
        <tissue evidence="1">Whole body</tissue>
    </source>
</reference>
<dbReference type="Proteomes" id="UP001566132">
    <property type="component" value="Unassembled WGS sequence"/>
</dbReference>
<keyword evidence="2" id="KW-1185">Reference proteome</keyword>
<dbReference type="EMBL" id="JBDJPC010000012">
    <property type="protein sequence ID" value="KAL1489411.1"/>
    <property type="molecule type" value="Genomic_DNA"/>
</dbReference>
<organism evidence="1 2">
    <name type="scientific">Hypothenemus hampei</name>
    <name type="common">Coffee berry borer</name>
    <dbReference type="NCBI Taxonomy" id="57062"/>
    <lineage>
        <taxon>Eukaryota</taxon>
        <taxon>Metazoa</taxon>
        <taxon>Ecdysozoa</taxon>
        <taxon>Arthropoda</taxon>
        <taxon>Hexapoda</taxon>
        <taxon>Insecta</taxon>
        <taxon>Pterygota</taxon>
        <taxon>Neoptera</taxon>
        <taxon>Endopterygota</taxon>
        <taxon>Coleoptera</taxon>
        <taxon>Polyphaga</taxon>
        <taxon>Cucujiformia</taxon>
        <taxon>Curculionidae</taxon>
        <taxon>Scolytinae</taxon>
        <taxon>Hypothenemus</taxon>
    </lineage>
</organism>
<dbReference type="AlphaFoldDB" id="A0ABD1E400"/>
<gene>
    <name evidence="1" type="ORF">ABEB36_014310</name>
</gene>
<evidence type="ECO:0000313" key="1">
    <source>
        <dbReference type="EMBL" id="KAL1489411.1"/>
    </source>
</evidence>